<dbReference type="Pfam" id="PF15227">
    <property type="entry name" value="zf-C3HC4_4"/>
    <property type="match status" value="1"/>
</dbReference>
<evidence type="ECO:0000313" key="3">
    <source>
        <dbReference type="EMBL" id="KIM60680.1"/>
    </source>
</evidence>
<evidence type="ECO:0000259" key="2">
    <source>
        <dbReference type="PROSITE" id="PS50089"/>
    </source>
</evidence>
<dbReference type="OrthoDB" id="6270329at2759"/>
<keyword evidence="1" id="KW-0862">Zinc</keyword>
<dbReference type="PROSITE" id="PS50089">
    <property type="entry name" value="ZF_RING_2"/>
    <property type="match status" value="1"/>
</dbReference>
<reference evidence="3 4" key="1">
    <citation type="submission" date="2014-04" db="EMBL/GenBank/DDBJ databases">
        <authorList>
            <consortium name="DOE Joint Genome Institute"/>
            <person name="Kuo A."/>
            <person name="Kohler A."/>
            <person name="Nagy L.G."/>
            <person name="Floudas D."/>
            <person name="Copeland A."/>
            <person name="Barry K.W."/>
            <person name="Cichocki N."/>
            <person name="Veneault-Fourrey C."/>
            <person name="LaButti K."/>
            <person name="Lindquist E.A."/>
            <person name="Lipzen A."/>
            <person name="Lundell T."/>
            <person name="Morin E."/>
            <person name="Murat C."/>
            <person name="Sun H."/>
            <person name="Tunlid A."/>
            <person name="Henrissat B."/>
            <person name="Grigoriev I.V."/>
            <person name="Hibbett D.S."/>
            <person name="Martin F."/>
            <person name="Nordberg H.P."/>
            <person name="Cantor M.N."/>
            <person name="Hua S.X."/>
        </authorList>
    </citation>
    <scope>NUCLEOTIDE SEQUENCE [LARGE SCALE GENOMIC DNA]</scope>
    <source>
        <strain evidence="3 4">Foug A</strain>
    </source>
</reference>
<dbReference type="Gene3D" id="3.30.40.10">
    <property type="entry name" value="Zinc/RING finger domain, C3HC4 (zinc finger)"/>
    <property type="match status" value="1"/>
</dbReference>
<dbReference type="STRING" id="1036808.A0A0C3DJ29"/>
<dbReference type="InterPro" id="IPR001841">
    <property type="entry name" value="Znf_RING"/>
</dbReference>
<dbReference type="InParanoid" id="A0A0C3DJ29"/>
<gene>
    <name evidence="3" type="ORF">SCLCIDRAFT_1216589</name>
</gene>
<keyword evidence="4" id="KW-1185">Reference proteome</keyword>
<keyword evidence="1" id="KW-0479">Metal-binding</keyword>
<dbReference type="AlphaFoldDB" id="A0A0C3DJ29"/>
<feature type="domain" description="RING-type" evidence="2">
    <location>
        <begin position="4"/>
        <end position="47"/>
    </location>
</feature>
<reference evidence="4" key="2">
    <citation type="submission" date="2015-01" db="EMBL/GenBank/DDBJ databases">
        <title>Evolutionary Origins and Diversification of the Mycorrhizal Mutualists.</title>
        <authorList>
            <consortium name="DOE Joint Genome Institute"/>
            <consortium name="Mycorrhizal Genomics Consortium"/>
            <person name="Kohler A."/>
            <person name="Kuo A."/>
            <person name="Nagy L.G."/>
            <person name="Floudas D."/>
            <person name="Copeland A."/>
            <person name="Barry K.W."/>
            <person name="Cichocki N."/>
            <person name="Veneault-Fourrey C."/>
            <person name="LaButti K."/>
            <person name="Lindquist E.A."/>
            <person name="Lipzen A."/>
            <person name="Lundell T."/>
            <person name="Morin E."/>
            <person name="Murat C."/>
            <person name="Riley R."/>
            <person name="Ohm R."/>
            <person name="Sun H."/>
            <person name="Tunlid A."/>
            <person name="Henrissat B."/>
            <person name="Grigoriev I.V."/>
            <person name="Hibbett D.S."/>
            <person name="Martin F."/>
        </authorList>
    </citation>
    <scope>NUCLEOTIDE SEQUENCE [LARGE SCALE GENOMIC DNA]</scope>
    <source>
        <strain evidence="4">Foug A</strain>
    </source>
</reference>
<sequence length="143" mass="16171">MSDCGICLETLKKPVSIPCGHVHCEECLRSHIVNGKDAFISTCPTCQQTFHTAIPDLAAMPEKYQGFIQSSIRQVFIDIPSISRLTKEINSLKFQVNTPSKENEVLIARNERSLVKFEELSSNYNKLRGEHGFLMSKLTPHMF</sequence>
<organism evidence="3 4">
    <name type="scientific">Scleroderma citrinum Foug A</name>
    <dbReference type="NCBI Taxonomy" id="1036808"/>
    <lineage>
        <taxon>Eukaryota</taxon>
        <taxon>Fungi</taxon>
        <taxon>Dikarya</taxon>
        <taxon>Basidiomycota</taxon>
        <taxon>Agaricomycotina</taxon>
        <taxon>Agaricomycetes</taxon>
        <taxon>Agaricomycetidae</taxon>
        <taxon>Boletales</taxon>
        <taxon>Sclerodermatineae</taxon>
        <taxon>Sclerodermataceae</taxon>
        <taxon>Scleroderma</taxon>
    </lineage>
</organism>
<dbReference type="SMART" id="SM00184">
    <property type="entry name" value="RING"/>
    <property type="match status" value="1"/>
</dbReference>
<evidence type="ECO:0000313" key="4">
    <source>
        <dbReference type="Proteomes" id="UP000053989"/>
    </source>
</evidence>
<proteinExistence type="predicted"/>
<keyword evidence="1" id="KW-0863">Zinc-finger</keyword>
<dbReference type="GO" id="GO:0008270">
    <property type="term" value="F:zinc ion binding"/>
    <property type="evidence" value="ECO:0007669"/>
    <property type="project" value="UniProtKB-KW"/>
</dbReference>
<protein>
    <recommendedName>
        <fullName evidence="2">RING-type domain-containing protein</fullName>
    </recommendedName>
</protein>
<dbReference type="SUPFAM" id="SSF57850">
    <property type="entry name" value="RING/U-box"/>
    <property type="match status" value="1"/>
</dbReference>
<dbReference type="HOGENOM" id="CLU_1807366_0_0_1"/>
<accession>A0A0C3DJ29</accession>
<dbReference type="EMBL" id="KN822059">
    <property type="protein sequence ID" value="KIM60680.1"/>
    <property type="molecule type" value="Genomic_DNA"/>
</dbReference>
<name>A0A0C3DJ29_9AGAM</name>
<dbReference type="Proteomes" id="UP000053989">
    <property type="component" value="Unassembled WGS sequence"/>
</dbReference>
<evidence type="ECO:0000256" key="1">
    <source>
        <dbReference type="PROSITE-ProRule" id="PRU00175"/>
    </source>
</evidence>
<dbReference type="InterPro" id="IPR013083">
    <property type="entry name" value="Znf_RING/FYVE/PHD"/>
</dbReference>